<dbReference type="SMART" id="SM00086">
    <property type="entry name" value="PAC"/>
    <property type="match status" value="2"/>
</dbReference>
<dbReference type="InterPro" id="IPR004358">
    <property type="entry name" value="Sig_transdc_His_kin-like_C"/>
</dbReference>
<dbReference type="PROSITE" id="PS50113">
    <property type="entry name" value="PAC"/>
    <property type="match status" value="2"/>
</dbReference>
<dbReference type="SUPFAM" id="SSF47384">
    <property type="entry name" value="Homodimeric domain of signal transducing histidine kinase"/>
    <property type="match status" value="1"/>
</dbReference>
<keyword evidence="12" id="KW-1185">Reference proteome</keyword>
<evidence type="ECO:0000313" key="12">
    <source>
        <dbReference type="Proteomes" id="UP001291309"/>
    </source>
</evidence>
<dbReference type="InterPro" id="IPR036097">
    <property type="entry name" value="HisK_dim/P_sf"/>
</dbReference>
<dbReference type="PANTHER" id="PTHR42878">
    <property type="entry name" value="TWO-COMPONENT HISTIDINE KINASE"/>
    <property type="match status" value="1"/>
</dbReference>
<dbReference type="Gene3D" id="3.30.565.10">
    <property type="entry name" value="Histidine kinase-like ATPase, C-terminal domain"/>
    <property type="match status" value="1"/>
</dbReference>
<dbReference type="Proteomes" id="UP001291309">
    <property type="component" value="Unassembled WGS sequence"/>
</dbReference>
<dbReference type="InterPro" id="IPR000014">
    <property type="entry name" value="PAS"/>
</dbReference>
<dbReference type="EC" id="2.7.13.3" evidence="2"/>
<evidence type="ECO:0000256" key="5">
    <source>
        <dbReference type="ARBA" id="ARBA00022777"/>
    </source>
</evidence>
<dbReference type="NCBIfam" id="TIGR00229">
    <property type="entry name" value="sensory_box"/>
    <property type="match status" value="1"/>
</dbReference>
<dbReference type="InterPro" id="IPR013656">
    <property type="entry name" value="PAS_4"/>
</dbReference>
<dbReference type="CDD" id="cd00130">
    <property type="entry name" value="PAS"/>
    <property type="match status" value="2"/>
</dbReference>
<evidence type="ECO:0000256" key="7">
    <source>
        <dbReference type="SAM" id="Coils"/>
    </source>
</evidence>
<dbReference type="CDD" id="cd00082">
    <property type="entry name" value="HisKA"/>
    <property type="match status" value="1"/>
</dbReference>
<dbReference type="SMART" id="SM00387">
    <property type="entry name" value="HATPase_c"/>
    <property type="match status" value="1"/>
</dbReference>
<evidence type="ECO:0000256" key="1">
    <source>
        <dbReference type="ARBA" id="ARBA00000085"/>
    </source>
</evidence>
<dbReference type="InterPro" id="IPR035965">
    <property type="entry name" value="PAS-like_dom_sf"/>
</dbReference>
<dbReference type="InterPro" id="IPR005467">
    <property type="entry name" value="His_kinase_dom"/>
</dbReference>
<evidence type="ECO:0000259" key="9">
    <source>
        <dbReference type="PROSITE" id="PS50112"/>
    </source>
</evidence>
<dbReference type="SMART" id="SM00388">
    <property type="entry name" value="HisKA"/>
    <property type="match status" value="1"/>
</dbReference>
<evidence type="ECO:0000256" key="3">
    <source>
        <dbReference type="ARBA" id="ARBA00022553"/>
    </source>
</evidence>
<keyword evidence="6" id="KW-0472">Membrane</keyword>
<keyword evidence="3" id="KW-0597">Phosphoprotein</keyword>
<dbReference type="SMART" id="SM00091">
    <property type="entry name" value="PAS"/>
    <property type="match status" value="3"/>
</dbReference>
<dbReference type="InterPro" id="IPR003594">
    <property type="entry name" value="HATPase_dom"/>
</dbReference>
<organism evidence="11 12">
    <name type="scientific">Hyalangium rubrum</name>
    <dbReference type="NCBI Taxonomy" id="3103134"/>
    <lineage>
        <taxon>Bacteria</taxon>
        <taxon>Pseudomonadati</taxon>
        <taxon>Myxococcota</taxon>
        <taxon>Myxococcia</taxon>
        <taxon>Myxococcales</taxon>
        <taxon>Cystobacterineae</taxon>
        <taxon>Archangiaceae</taxon>
        <taxon>Hyalangium</taxon>
    </lineage>
</organism>
<proteinExistence type="predicted"/>
<dbReference type="InterPro" id="IPR050351">
    <property type="entry name" value="BphY/WalK/GraS-like"/>
</dbReference>
<dbReference type="Gene3D" id="1.10.287.130">
    <property type="match status" value="1"/>
</dbReference>
<comment type="catalytic activity">
    <reaction evidence="1">
        <text>ATP + protein L-histidine = ADP + protein N-phospho-L-histidine.</text>
        <dbReference type="EC" id="2.7.13.3"/>
    </reaction>
</comment>
<dbReference type="InterPro" id="IPR036890">
    <property type="entry name" value="HATPase_C_sf"/>
</dbReference>
<gene>
    <name evidence="11" type="ORF">SYV04_06915</name>
</gene>
<reference evidence="11 12" key="1">
    <citation type="submission" date="2023-12" db="EMBL/GenBank/DDBJ databases">
        <title>the genome sequence of Hyalangium sp. s54d21.</title>
        <authorList>
            <person name="Zhang X."/>
        </authorList>
    </citation>
    <scope>NUCLEOTIDE SEQUENCE [LARGE SCALE GENOMIC DNA]</scope>
    <source>
        <strain evidence="12">s54d21</strain>
    </source>
</reference>
<dbReference type="RefSeq" id="WP_321544828.1">
    <property type="nucleotide sequence ID" value="NZ_JAXIVS010000002.1"/>
</dbReference>
<feature type="coiled-coil region" evidence="7">
    <location>
        <begin position="424"/>
        <end position="455"/>
    </location>
</feature>
<evidence type="ECO:0000256" key="4">
    <source>
        <dbReference type="ARBA" id="ARBA00022679"/>
    </source>
</evidence>
<dbReference type="EMBL" id="JAXIVS010000002">
    <property type="protein sequence ID" value="MDY7226107.1"/>
    <property type="molecule type" value="Genomic_DNA"/>
</dbReference>
<dbReference type="Pfam" id="PF08447">
    <property type="entry name" value="PAS_3"/>
    <property type="match status" value="1"/>
</dbReference>
<evidence type="ECO:0000256" key="2">
    <source>
        <dbReference type="ARBA" id="ARBA00012438"/>
    </source>
</evidence>
<dbReference type="SUPFAM" id="SSF55874">
    <property type="entry name" value="ATPase domain of HSP90 chaperone/DNA topoisomerase II/histidine kinase"/>
    <property type="match status" value="1"/>
</dbReference>
<feature type="domain" description="PAS" evidence="9">
    <location>
        <begin position="308"/>
        <end position="363"/>
    </location>
</feature>
<evidence type="ECO:0000259" key="10">
    <source>
        <dbReference type="PROSITE" id="PS50113"/>
    </source>
</evidence>
<keyword evidence="4" id="KW-0808">Transferase</keyword>
<dbReference type="Pfam" id="PF00512">
    <property type="entry name" value="HisKA"/>
    <property type="match status" value="1"/>
</dbReference>
<sequence length="689" mass="77907">MRTPDFQQFFRLSPNPYMVVDRELRYVAANDAYLRVTASRLEDLLGRTIFELFPHDPSNPNNESARMLRASFERVLSERAPDTLALIPYRVPRHTEQGIVVEDRYWSATHTPFLDERGEVSFILQHTVDVTELQRLKQAVQEVEAGRDKPNSTVQMEAGVLLRAQRVQEANRTLDAERRHLLRLFEEAPGFMCFLRGPEHIFDLANRAYSQIIGHRDLIGKPIREALPELKGQGFYELLDEVFTTGKPFVGRGMQLYLQQHPGAPLDDVYVDFVYQPIQGVDGKVAGIFVQGHDITVQMRAQAALQESEARFRNMADHAPVMLWVTDPSGACIYLSKGWYAFTGQTEQTGLGMGWLSAVHPDDEKMAGDLFVESNARKVAFRVDYRLRRKDGEYRWAIDSAVPRFGASGEFLGYIGSVIDITDRKVAEEEARRLNQELEQRVQQRTAELVESNKELESFSYSVSHDLRAPLRHIIGFAELLEKRSGSSLDATSQRYMKTITEAARQGGKLVDDLLAFSRMGRAELKKGRVSLSELVVEVRRELGPEAEGRKIDWRVGALPEVQADPALLRLALKNLLSNALKYTRPRPEVVIEIGAREEAGEAHVWVRDNGVGFEMQYVNKLFGVFQRLHTAEEFEGTGIGLANVRRIISRHGGRTWAEGQLGQGATFHFTLPITAKTPPPVRGDVLRA</sequence>
<dbReference type="InterPro" id="IPR000700">
    <property type="entry name" value="PAS-assoc_C"/>
</dbReference>
<dbReference type="SUPFAM" id="SSF55785">
    <property type="entry name" value="PYP-like sensor domain (PAS domain)"/>
    <property type="match status" value="3"/>
</dbReference>
<evidence type="ECO:0000256" key="6">
    <source>
        <dbReference type="ARBA" id="ARBA00023136"/>
    </source>
</evidence>
<dbReference type="PROSITE" id="PS50112">
    <property type="entry name" value="PAS"/>
    <property type="match status" value="1"/>
</dbReference>
<evidence type="ECO:0000313" key="11">
    <source>
        <dbReference type="EMBL" id="MDY7226107.1"/>
    </source>
</evidence>
<dbReference type="InterPro" id="IPR001610">
    <property type="entry name" value="PAC"/>
</dbReference>
<protein>
    <recommendedName>
        <fullName evidence="2">histidine kinase</fullName>
        <ecNumber evidence="2">2.7.13.3</ecNumber>
    </recommendedName>
</protein>
<dbReference type="Gene3D" id="3.30.450.20">
    <property type="entry name" value="PAS domain"/>
    <property type="match status" value="3"/>
</dbReference>
<dbReference type="InterPro" id="IPR003661">
    <property type="entry name" value="HisK_dim/P_dom"/>
</dbReference>
<keyword evidence="7" id="KW-0175">Coiled coil</keyword>
<feature type="domain" description="PAC" evidence="10">
    <location>
        <begin position="85"/>
        <end position="142"/>
    </location>
</feature>
<feature type="domain" description="Histidine kinase" evidence="8">
    <location>
        <begin position="462"/>
        <end position="676"/>
    </location>
</feature>
<comment type="caution">
    <text evidence="11">The sequence shown here is derived from an EMBL/GenBank/DDBJ whole genome shotgun (WGS) entry which is preliminary data.</text>
</comment>
<dbReference type="PROSITE" id="PS50109">
    <property type="entry name" value="HIS_KIN"/>
    <property type="match status" value="1"/>
</dbReference>
<dbReference type="Pfam" id="PF02518">
    <property type="entry name" value="HATPase_c"/>
    <property type="match status" value="1"/>
</dbReference>
<accession>A0ABU5GZZ4</accession>
<dbReference type="PRINTS" id="PR00344">
    <property type="entry name" value="BCTRLSENSOR"/>
</dbReference>
<dbReference type="InterPro" id="IPR013655">
    <property type="entry name" value="PAS_fold_3"/>
</dbReference>
<feature type="domain" description="PAC" evidence="10">
    <location>
        <begin position="381"/>
        <end position="433"/>
    </location>
</feature>
<dbReference type="PANTHER" id="PTHR42878:SF15">
    <property type="entry name" value="BACTERIOPHYTOCHROME"/>
    <property type="match status" value="1"/>
</dbReference>
<evidence type="ECO:0000259" key="8">
    <source>
        <dbReference type="PROSITE" id="PS50109"/>
    </source>
</evidence>
<keyword evidence="5" id="KW-0418">Kinase</keyword>
<name>A0ABU5GZZ4_9BACT</name>
<dbReference type="Pfam" id="PF08448">
    <property type="entry name" value="PAS_4"/>
    <property type="match status" value="2"/>
</dbReference>